<keyword evidence="6" id="KW-1185">Reference proteome</keyword>
<proteinExistence type="predicted"/>
<dbReference type="GO" id="GO:0005576">
    <property type="term" value="C:extracellular region"/>
    <property type="evidence" value="ECO:0007669"/>
    <property type="project" value="UniProtKB-SubCell"/>
</dbReference>
<evidence type="ECO:0000259" key="4">
    <source>
        <dbReference type="Pfam" id="PF24517"/>
    </source>
</evidence>
<keyword evidence="2" id="KW-0964">Secreted</keyword>
<dbReference type="Gene3D" id="2.60.120.970">
    <property type="match status" value="1"/>
</dbReference>
<comment type="caution">
    <text evidence="5">The sequence shown here is derived from an EMBL/GenBank/DDBJ whole genome shotgun (WGS) entry which is preliminary data.</text>
</comment>
<protein>
    <recommendedName>
        <fullName evidence="4">Carbohydrate-binding module family 96 domain-containing protein</fullName>
    </recommendedName>
</protein>
<dbReference type="PATRIC" id="fig|1202534.3.peg.1287"/>
<reference evidence="5 6" key="1">
    <citation type="submission" date="2013-03" db="EMBL/GenBank/DDBJ databases">
        <title>Whole genome shotgun sequencing of Clostridium sartagoforme AAU1.</title>
        <authorList>
            <person name="Joshi C.G."/>
            <person name="Duggirala S.M."/>
            <person name="Nathani N.M."/>
            <person name="Bhatt V.D."/>
            <person name="Patel A.K."/>
            <person name="Pandya P.R."/>
            <person name="KaPatel J.A."/>
        </authorList>
    </citation>
    <scope>NUCLEOTIDE SEQUENCE [LARGE SCALE GENOMIC DNA]</scope>
    <source>
        <strain evidence="5 6">AAU1</strain>
    </source>
</reference>
<evidence type="ECO:0000313" key="5">
    <source>
        <dbReference type="EMBL" id="EOR26951.1"/>
    </source>
</evidence>
<comment type="subcellular location">
    <subcellularLocation>
        <location evidence="1">Secreted</location>
    </subcellularLocation>
</comment>
<keyword evidence="3" id="KW-0732">Signal</keyword>
<sequence>MANIIIPAAKSLTVTSKYPDKSLNEGTITIGFDNKNTYYSYLFFDVSSLPSDIVISSAELVLFKTDQFFNNIDQKLSISPLRDYFSTYTTYNNAPNYDHYSIINFYPLTSKVAVTINVTNIVSAWIKNRPSNKGIIIYGRSTGTIVNFGSVKNHDTYLIPFLKVHYEHLGDIRYNKTICRDHNTKNCNEECLKICKDELEEMFAKICKDICCKPNPPPVPPTPNPNSGTIVDVDVTGNVAPYSVYNIIIEVEVTRALTGQKDYYYTSDVYINSSNANSLPINKTYQIAVVPEIQPGDTQSVNLYGSYKGPVINP</sequence>
<dbReference type="Proteomes" id="UP000013988">
    <property type="component" value="Unassembled WGS sequence"/>
</dbReference>
<dbReference type="OrthoDB" id="1928775at2"/>
<accession>R9CIF1</accession>
<organism evidence="5 6">
    <name type="scientific">Clostridium sartagoforme AAU1</name>
    <dbReference type="NCBI Taxonomy" id="1202534"/>
    <lineage>
        <taxon>Bacteria</taxon>
        <taxon>Bacillati</taxon>
        <taxon>Bacillota</taxon>
        <taxon>Clostridia</taxon>
        <taxon>Eubacteriales</taxon>
        <taxon>Clostridiaceae</taxon>
        <taxon>Clostridium</taxon>
    </lineage>
</organism>
<dbReference type="Pfam" id="PF24517">
    <property type="entry name" value="CBM96"/>
    <property type="match status" value="1"/>
</dbReference>
<evidence type="ECO:0000256" key="2">
    <source>
        <dbReference type="ARBA" id="ARBA00022525"/>
    </source>
</evidence>
<dbReference type="AlphaFoldDB" id="R9CIF1"/>
<gene>
    <name evidence="5" type="ORF">A500_06406</name>
</gene>
<name>R9CIF1_9CLOT</name>
<evidence type="ECO:0000313" key="6">
    <source>
        <dbReference type="Proteomes" id="UP000013988"/>
    </source>
</evidence>
<dbReference type="NCBIfam" id="NF033679">
    <property type="entry name" value="DNRLRE_dom"/>
    <property type="match status" value="1"/>
</dbReference>
<dbReference type="EMBL" id="ASRV01000078">
    <property type="protein sequence ID" value="EOR26951.1"/>
    <property type="molecule type" value="Genomic_DNA"/>
</dbReference>
<evidence type="ECO:0000256" key="1">
    <source>
        <dbReference type="ARBA" id="ARBA00004613"/>
    </source>
</evidence>
<dbReference type="RefSeq" id="WP_016206707.1">
    <property type="nucleotide sequence ID" value="NZ_ASRV01000078.1"/>
</dbReference>
<dbReference type="InterPro" id="IPR055372">
    <property type="entry name" value="CBM96"/>
</dbReference>
<evidence type="ECO:0000256" key="3">
    <source>
        <dbReference type="ARBA" id="ARBA00022729"/>
    </source>
</evidence>
<feature type="domain" description="Carbohydrate-binding module family 96" evidence="4">
    <location>
        <begin position="30"/>
        <end position="155"/>
    </location>
</feature>